<feature type="domain" description="SPI-1 type 3 secretion system secretin N0" evidence="14">
    <location>
        <begin position="36"/>
        <end position="102"/>
    </location>
</feature>
<dbReference type="Gene3D" id="3.55.50.30">
    <property type="match status" value="1"/>
</dbReference>
<dbReference type="InterPro" id="IPR050810">
    <property type="entry name" value="Bact_Secretion_Sys_Channel"/>
</dbReference>
<dbReference type="Pfam" id="PF03958">
    <property type="entry name" value="Secretin_N"/>
    <property type="match status" value="1"/>
</dbReference>
<dbReference type="GO" id="GO:0030257">
    <property type="term" value="C:type III protein secretion system complex"/>
    <property type="evidence" value="ECO:0007669"/>
    <property type="project" value="UniProtKB-UniRule"/>
</dbReference>
<evidence type="ECO:0000256" key="6">
    <source>
        <dbReference type="ARBA" id="ARBA00023010"/>
    </source>
</evidence>
<dbReference type="GO" id="GO:0030254">
    <property type="term" value="P:protein secretion by the type III secretion system"/>
    <property type="evidence" value="ECO:0007669"/>
    <property type="project" value="UniProtKB-UniRule"/>
</dbReference>
<dbReference type="InterPro" id="IPR003522">
    <property type="entry name" value="T3SS_OM_pore_YscC"/>
</dbReference>
<comment type="subunit">
    <text evidence="10">The core secretion machinery of the T3SS is composed of approximately 20 different proteins, including cytoplasmic components, a base, an export apparatus and a needle. This subunit is part of the base, which anchors the injectisome in the bacterial cell envelope. Forms a stable homooligomeric complex.</text>
</comment>
<dbReference type="PANTHER" id="PTHR30332">
    <property type="entry name" value="PROBABLE GENERAL SECRETION PATHWAY PROTEIN D"/>
    <property type="match status" value="1"/>
</dbReference>
<evidence type="ECO:0000256" key="8">
    <source>
        <dbReference type="ARBA" id="ARBA00023136"/>
    </source>
</evidence>
<feature type="signal peptide" evidence="10">
    <location>
        <begin position="1"/>
        <end position="25"/>
    </location>
</feature>
<sequence length="501" mass="53712" precursor="true">MKLSRTYSLLVAAPILFAAWGTANAAIALKGPDFFVATRGMKVASLLKDFGANYSVPVIVSREVNDTFIGTLSGMDAQAVLGRLAGLYNLAWYFDGRALYVYKAQEVASEVLAPGYLGATELSTYLREAGVLDSQYCSVRPAGKFNALEVFGVPVCVARVKQLAKNLDEQMLDQAQNQETVQVFPLRYAAATDGSYAYRSQSVVVPGVVTELREMSQSRSLPIAANNGKMVPNTSAGGLPLFSADSRGNAVIVRDRKANMQLYSELIRQLDQRPQQIQISVAIIDVDAGDLKSLGVDVSGSIRIGANRVGFNSGGSSSNDGMFSSLLSNAGDFLVKVNALEQTSRAKVLSRPSIVTLNNVQAVLDRNVTFYTKLQGDKVAQLASVAAGSLLRVTPRVIKDDGQDEVMLTLDLQDGRQGTPISNAEPLPQVQNSGIATQAILKTGQSLLLGGFVQDNENEGVRKVPLLGDIPVLGKLFSTRTTDKRSVVRLFLIKAEPQGSI</sequence>
<evidence type="ECO:0000259" key="13">
    <source>
        <dbReference type="Pfam" id="PF03958"/>
    </source>
</evidence>
<dbReference type="InterPro" id="IPR004846">
    <property type="entry name" value="T2SS/T3SS_dom"/>
</dbReference>
<evidence type="ECO:0000256" key="11">
    <source>
        <dbReference type="RuleBase" id="RU004004"/>
    </source>
</evidence>
<dbReference type="PRINTS" id="PR01337">
    <property type="entry name" value="TYPE3OMGPROT"/>
</dbReference>
<name>A0ABD5C9X1_9BURK</name>
<keyword evidence="4 10" id="KW-0732">Signal</keyword>
<gene>
    <name evidence="10" type="primary">sctC</name>
    <name evidence="15" type="ORF">QF025_000050</name>
</gene>
<keyword evidence="3 10" id="KW-0813">Transport</keyword>
<evidence type="ECO:0000313" key="16">
    <source>
        <dbReference type="Proteomes" id="UP001245184"/>
    </source>
</evidence>
<evidence type="ECO:0000256" key="2">
    <source>
        <dbReference type="ARBA" id="ARBA00007032"/>
    </source>
</evidence>
<dbReference type="Pfam" id="PF00263">
    <property type="entry name" value="Secretin"/>
    <property type="match status" value="1"/>
</dbReference>
<keyword evidence="5 10" id="KW-0653">Protein transport</keyword>
<evidence type="ECO:0000256" key="4">
    <source>
        <dbReference type="ARBA" id="ARBA00022729"/>
    </source>
</evidence>
<dbReference type="EMBL" id="JAVIZN010000001">
    <property type="protein sequence ID" value="MDR6201330.1"/>
    <property type="molecule type" value="Genomic_DNA"/>
</dbReference>
<keyword evidence="8 10" id="KW-0472">Membrane</keyword>
<feature type="chain" id="PRO_5044513201" description="Type 3 secretion system secretin" evidence="10">
    <location>
        <begin position="26"/>
        <end position="501"/>
    </location>
</feature>
<evidence type="ECO:0000256" key="9">
    <source>
        <dbReference type="ARBA" id="ARBA00023237"/>
    </source>
</evidence>
<dbReference type="InterPro" id="IPR038591">
    <property type="entry name" value="NolW-like_sf"/>
</dbReference>
<dbReference type="Gene3D" id="3.30.1370.120">
    <property type="match status" value="2"/>
</dbReference>
<keyword evidence="7" id="KW-0843">Virulence</keyword>
<dbReference type="InterPro" id="IPR004845">
    <property type="entry name" value="T2SS_GspD_CS"/>
</dbReference>
<evidence type="ECO:0000259" key="14">
    <source>
        <dbReference type="Pfam" id="PF21304"/>
    </source>
</evidence>
<comment type="subcellular location">
    <subcellularLocation>
        <location evidence="1 10 11">Cell outer membrane</location>
    </subcellularLocation>
</comment>
<evidence type="ECO:0000256" key="7">
    <source>
        <dbReference type="ARBA" id="ARBA00023026"/>
    </source>
</evidence>
<dbReference type="NCBIfam" id="NF011873">
    <property type="entry name" value="PRK15346.1"/>
    <property type="match status" value="1"/>
</dbReference>
<evidence type="ECO:0000256" key="3">
    <source>
        <dbReference type="ARBA" id="ARBA00022448"/>
    </source>
</evidence>
<dbReference type="InterPro" id="IPR049034">
    <property type="entry name" value="T3S_SPI-1_N0"/>
</dbReference>
<evidence type="ECO:0000313" key="15">
    <source>
        <dbReference type="EMBL" id="MDR6201330.1"/>
    </source>
</evidence>
<keyword evidence="9 10" id="KW-0998">Cell outer membrane</keyword>
<feature type="domain" description="Type II/III secretion system secretin-like" evidence="12">
    <location>
        <begin position="339"/>
        <end position="495"/>
    </location>
</feature>
<dbReference type="NCBIfam" id="TIGR02516">
    <property type="entry name" value="type_III_yscC"/>
    <property type="match status" value="1"/>
</dbReference>
<comment type="caution">
    <text evidence="15">The sequence shown here is derived from an EMBL/GenBank/DDBJ whole genome shotgun (WGS) entry which is preliminary data.</text>
</comment>
<dbReference type="PANTHER" id="PTHR30332:SF4">
    <property type="entry name" value="TYPE 3 SECRETION SYSTEM SECRETIN"/>
    <property type="match status" value="1"/>
</dbReference>
<keyword evidence="6 10" id="KW-0811">Translocation</keyword>
<reference evidence="15 16" key="1">
    <citation type="submission" date="2023-08" db="EMBL/GenBank/DDBJ databases">
        <title>Genome sequencing of plant associated microbes to promote plant fitness in Sorghum bicolor and Oryza sativa.</title>
        <authorList>
            <person name="Coleman-Derr D."/>
        </authorList>
    </citation>
    <scope>NUCLEOTIDE SEQUENCE [LARGE SCALE GENOMIC DNA]</scope>
    <source>
        <strain evidence="15 16">SLBN-33</strain>
    </source>
</reference>
<accession>A0ABD5C9X1</accession>
<dbReference type="Pfam" id="PF21304">
    <property type="entry name" value="T3S_SPI-1_N0"/>
    <property type="match status" value="1"/>
</dbReference>
<evidence type="ECO:0000259" key="12">
    <source>
        <dbReference type="Pfam" id="PF00263"/>
    </source>
</evidence>
<dbReference type="InterPro" id="IPR005644">
    <property type="entry name" value="NolW-like"/>
</dbReference>
<evidence type="ECO:0000256" key="10">
    <source>
        <dbReference type="HAMAP-Rule" id="MF_02219"/>
    </source>
</evidence>
<dbReference type="AlphaFoldDB" id="A0ABD5C9X1"/>
<protein>
    <recommendedName>
        <fullName evidence="10">Type 3 secretion system secretin</fullName>
        <shortName evidence="10">T3SS secretin</shortName>
    </recommendedName>
</protein>
<dbReference type="HAMAP" id="MF_02219">
    <property type="entry name" value="Type_III_secretin"/>
    <property type="match status" value="1"/>
</dbReference>
<dbReference type="GO" id="GO:0009279">
    <property type="term" value="C:cell outer membrane"/>
    <property type="evidence" value="ECO:0007669"/>
    <property type="project" value="UniProtKB-SubCell"/>
</dbReference>
<feature type="domain" description="NolW-like" evidence="13">
    <location>
        <begin position="181"/>
        <end position="276"/>
    </location>
</feature>
<dbReference type="PROSITE" id="PS00875">
    <property type="entry name" value="T2SP_D"/>
    <property type="match status" value="1"/>
</dbReference>
<dbReference type="Proteomes" id="UP001245184">
    <property type="component" value="Unassembled WGS sequence"/>
</dbReference>
<comment type="function">
    <text evidence="10">Component of the type III secretion system (T3SS), also called injectisome, which is used to inject bacterial effector proteins into eukaryotic host cells. Forms a ring-shaped multimeric structure with an apparent central pore in the outer membrane.</text>
</comment>
<proteinExistence type="inferred from homology"/>
<dbReference type="RefSeq" id="WP_310029487.1">
    <property type="nucleotide sequence ID" value="NZ_JAVIZN010000001.1"/>
</dbReference>
<evidence type="ECO:0000256" key="1">
    <source>
        <dbReference type="ARBA" id="ARBA00004442"/>
    </source>
</evidence>
<comment type="similarity">
    <text evidence="2 10">Belongs to the bacterial secretin family. T3SS SctC subfamily.</text>
</comment>
<evidence type="ECO:0000256" key="5">
    <source>
        <dbReference type="ARBA" id="ARBA00022927"/>
    </source>
</evidence>
<organism evidence="15 16">
    <name type="scientific">Paraburkholderia graminis</name>
    <dbReference type="NCBI Taxonomy" id="60548"/>
    <lineage>
        <taxon>Bacteria</taxon>
        <taxon>Pseudomonadati</taxon>
        <taxon>Pseudomonadota</taxon>
        <taxon>Betaproteobacteria</taxon>
        <taxon>Burkholderiales</taxon>
        <taxon>Burkholderiaceae</taxon>
        <taxon>Paraburkholderia</taxon>
    </lineage>
</organism>